<evidence type="ECO:0000313" key="2">
    <source>
        <dbReference type="Proteomes" id="UP000007174"/>
    </source>
</evidence>
<organism evidence="1 2">
    <name type="scientific">Colletotrichum higginsianum (strain IMI 349063)</name>
    <name type="common">Crucifer anthracnose fungus</name>
    <dbReference type="NCBI Taxonomy" id="759273"/>
    <lineage>
        <taxon>Eukaryota</taxon>
        <taxon>Fungi</taxon>
        <taxon>Dikarya</taxon>
        <taxon>Ascomycota</taxon>
        <taxon>Pezizomycotina</taxon>
        <taxon>Sordariomycetes</taxon>
        <taxon>Hypocreomycetidae</taxon>
        <taxon>Glomerellales</taxon>
        <taxon>Glomerellaceae</taxon>
        <taxon>Colletotrichum</taxon>
        <taxon>Colletotrichum destructivum species complex</taxon>
    </lineage>
</organism>
<name>H1W3C7_COLHI</name>
<gene>
    <name evidence="1" type="ORF">CH063_04012</name>
</gene>
<proteinExistence type="predicted"/>
<dbReference type="EMBL" id="CACQ02009246">
    <property type="protein sequence ID" value="CCF46990.1"/>
    <property type="molecule type" value="Genomic_DNA"/>
</dbReference>
<dbReference type="AlphaFoldDB" id="H1W3C7"/>
<dbReference type="HOGENOM" id="CLU_2764702_0_0_1"/>
<sequence length="70" mass="7888">KTLLCTFSILALDGWAYLHGNLRPVLPGAHTHPLSLSHTLSHSLSPFLFYLNLFFPLYYHPFPGLHTALT</sequence>
<evidence type="ECO:0000313" key="1">
    <source>
        <dbReference type="EMBL" id="CCF46990.1"/>
    </source>
</evidence>
<reference evidence="2" key="1">
    <citation type="journal article" date="2012" name="Nat. Genet.">
        <title>Lifestyle transitions in plant pathogenic Colletotrichum fungi deciphered by genome and transcriptome analyses.</title>
        <authorList>
            <person name="O'Connell R.J."/>
            <person name="Thon M.R."/>
            <person name="Hacquard S."/>
            <person name="Amyotte S.G."/>
            <person name="Kleemann J."/>
            <person name="Torres M.F."/>
            <person name="Damm U."/>
            <person name="Buiate E.A."/>
            <person name="Epstein L."/>
            <person name="Alkan N."/>
            <person name="Altmueller J."/>
            <person name="Alvarado-Balderrama L."/>
            <person name="Bauser C.A."/>
            <person name="Becker C."/>
            <person name="Birren B.W."/>
            <person name="Chen Z."/>
            <person name="Choi J."/>
            <person name="Crouch J.A."/>
            <person name="Duvick J.P."/>
            <person name="Farman M.A."/>
            <person name="Gan P."/>
            <person name="Heiman D."/>
            <person name="Henrissat B."/>
            <person name="Howard R.J."/>
            <person name="Kabbage M."/>
            <person name="Koch C."/>
            <person name="Kracher B."/>
            <person name="Kubo Y."/>
            <person name="Law A.D."/>
            <person name="Lebrun M.-H."/>
            <person name="Lee Y.-H."/>
            <person name="Miyara I."/>
            <person name="Moore N."/>
            <person name="Neumann U."/>
            <person name="Nordstroem K."/>
            <person name="Panaccione D.G."/>
            <person name="Panstruga R."/>
            <person name="Place M."/>
            <person name="Proctor R.H."/>
            <person name="Prusky D."/>
            <person name="Rech G."/>
            <person name="Reinhardt R."/>
            <person name="Rollins J.A."/>
            <person name="Rounsley S."/>
            <person name="Schardl C.L."/>
            <person name="Schwartz D.C."/>
            <person name="Shenoy N."/>
            <person name="Shirasu K."/>
            <person name="Sikhakolli U.R."/>
            <person name="Stueber K."/>
            <person name="Sukno S.A."/>
            <person name="Sweigard J.A."/>
            <person name="Takano Y."/>
            <person name="Takahara H."/>
            <person name="Trail F."/>
            <person name="van der Does H.C."/>
            <person name="Voll L.M."/>
            <person name="Will I."/>
            <person name="Young S."/>
            <person name="Zeng Q."/>
            <person name="Zhang J."/>
            <person name="Zhou S."/>
            <person name="Dickman M.B."/>
            <person name="Schulze-Lefert P."/>
            <person name="Ver Loren van Themaat E."/>
            <person name="Ma L.-J."/>
            <person name="Vaillancourt L.J."/>
        </authorList>
    </citation>
    <scope>NUCLEOTIDE SEQUENCE [LARGE SCALE GENOMIC DNA]</scope>
    <source>
        <strain evidence="2">IMI 349063</strain>
    </source>
</reference>
<accession>H1W3C7</accession>
<protein>
    <submittedName>
        <fullName evidence="1">Uncharacterized protein</fullName>
    </submittedName>
</protein>
<feature type="non-terminal residue" evidence="1">
    <location>
        <position position="70"/>
    </location>
</feature>
<dbReference type="Proteomes" id="UP000007174">
    <property type="component" value="Unassembled WGS sequence"/>
</dbReference>